<proteinExistence type="predicted"/>
<evidence type="ECO:0000313" key="2">
    <source>
        <dbReference type="Proteomes" id="UP000564964"/>
    </source>
</evidence>
<dbReference type="Proteomes" id="UP000564964">
    <property type="component" value="Unassembled WGS sequence"/>
</dbReference>
<gene>
    <name evidence="1" type="ORF">HA252_00005</name>
</gene>
<evidence type="ECO:0000313" key="1">
    <source>
        <dbReference type="EMBL" id="HIH15777.1"/>
    </source>
</evidence>
<accession>A0A7J4JIM4</accession>
<feature type="non-terminal residue" evidence="1">
    <location>
        <position position="64"/>
    </location>
</feature>
<protein>
    <submittedName>
        <fullName evidence="1">Uncharacterized protein</fullName>
    </submittedName>
</protein>
<dbReference type="EMBL" id="DUGH01000001">
    <property type="protein sequence ID" value="HIH15777.1"/>
    <property type="molecule type" value="Genomic_DNA"/>
</dbReference>
<reference evidence="2" key="1">
    <citation type="journal article" date="2020" name="bioRxiv">
        <title>A rank-normalized archaeal taxonomy based on genome phylogeny resolves widespread incomplete and uneven classifications.</title>
        <authorList>
            <person name="Rinke C."/>
            <person name="Chuvochina M."/>
            <person name="Mussig A.J."/>
            <person name="Chaumeil P.-A."/>
            <person name="Waite D.W."/>
            <person name="Whitman W.B."/>
            <person name="Parks D.H."/>
            <person name="Hugenholtz P."/>
        </authorList>
    </citation>
    <scope>NUCLEOTIDE SEQUENCE [LARGE SCALE GENOMIC DNA]</scope>
</reference>
<comment type="caution">
    <text evidence="1">The sequence shown here is derived from an EMBL/GenBank/DDBJ whole genome shotgun (WGS) entry which is preliminary data.</text>
</comment>
<sequence length="64" mass="6966">MQPTLRTLLLVVALLGLAFPAWAQSTSSPPLLDVNALTAAEFCQQIKSTMKPGFECDLTLRHPI</sequence>
<dbReference type="AlphaFoldDB" id="A0A7J4JIM4"/>
<organism evidence="1 2">
    <name type="scientific">Candidatus Iainarchaeum sp</name>
    <dbReference type="NCBI Taxonomy" id="3101447"/>
    <lineage>
        <taxon>Archaea</taxon>
        <taxon>Candidatus Iainarchaeota</taxon>
        <taxon>Candidatus Iainarchaeia</taxon>
        <taxon>Candidatus Iainarchaeales</taxon>
        <taxon>Candidatus Iainarchaeaceae</taxon>
        <taxon>Candidatus Iainarchaeum</taxon>
    </lineage>
</organism>
<name>A0A7J4JIM4_9ARCH</name>